<protein>
    <submittedName>
        <fullName evidence="2">Uncharacterized protein</fullName>
    </submittedName>
</protein>
<accession>A0ABS1WTA1</accession>
<evidence type="ECO:0000256" key="1">
    <source>
        <dbReference type="SAM" id="SignalP"/>
    </source>
</evidence>
<feature type="signal peptide" evidence="1">
    <location>
        <begin position="1"/>
        <end position="30"/>
    </location>
</feature>
<dbReference type="Proteomes" id="UP000661077">
    <property type="component" value="Unassembled WGS sequence"/>
</dbReference>
<evidence type="ECO:0000313" key="3">
    <source>
        <dbReference type="Proteomes" id="UP000661077"/>
    </source>
</evidence>
<name>A0ABS1WTA1_9GAMM</name>
<dbReference type="EMBL" id="JAEVLS010000001">
    <property type="protein sequence ID" value="MBM0104208.1"/>
    <property type="molecule type" value="Genomic_DNA"/>
</dbReference>
<keyword evidence="3" id="KW-1185">Reference proteome</keyword>
<feature type="chain" id="PRO_5046188087" evidence="1">
    <location>
        <begin position="31"/>
        <end position="185"/>
    </location>
</feature>
<keyword evidence="1" id="KW-0732">Signal</keyword>
<reference evidence="2 3" key="1">
    <citation type="journal article" date="2021" name="Int. J. Syst. Evol. Microbiol.">
        <title>Steroidobacter gossypii sp. nov., isolated from soil of cotton cropping field.</title>
        <authorList>
            <person name="Huang R."/>
            <person name="Yang S."/>
            <person name="Zhen C."/>
            <person name="Liu W."/>
        </authorList>
    </citation>
    <scope>NUCLEOTIDE SEQUENCE [LARGE SCALE GENOMIC DNA]</scope>
    <source>
        <strain evidence="2 3">S1-65</strain>
    </source>
</reference>
<sequence>MVQRINLGSCRWSAACLTAMLAWFAPVAAAQGSLFQIVWVVIGEASSATDQQPAKAGRQLFTASDLVSASLADVTVEQVEVGPVIKQLAIGERLCLTEMSIRTTGPGKEPVGGAPLSISVRQDHKQRLGLKRSKRNICLQPTEGGEYPVRLTSMLPARDGTMRGAQVYIRVGGDKSTDASAADVP</sequence>
<proteinExistence type="predicted"/>
<comment type="caution">
    <text evidence="2">The sequence shown here is derived from an EMBL/GenBank/DDBJ whole genome shotgun (WGS) entry which is preliminary data.</text>
</comment>
<organism evidence="2 3">
    <name type="scientific">Steroidobacter gossypii</name>
    <dbReference type="NCBI Taxonomy" id="2805490"/>
    <lineage>
        <taxon>Bacteria</taxon>
        <taxon>Pseudomonadati</taxon>
        <taxon>Pseudomonadota</taxon>
        <taxon>Gammaproteobacteria</taxon>
        <taxon>Steroidobacterales</taxon>
        <taxon>Steroidobacteraceae</taxon>
        <taxon>Steroidobacter</taxon>
    </lineage>
</organism>
<evidence type="ECO:0000313" key="2">
    <source>
        <dbReference type="EMBL" id="MBM0104208.1"/>
    </source>
</evidence>
<gene>
    <name evidence="2" type="ORF">JM946_05600</name>
</gene>